<proteinExistence type="predicted"/>
<dbReference type="Pfam" id="PF11899">
    <property type="entry name" value="DUF3419"/>
    <property type="match status" value="1"/>
</dbReference>
<name>A0A366FP20_9HYPH</name>
<sequence length="432" mass="48999">MQFLYRRAIRFLDRGIGLRHSTKAAHKATGEHLKAAVHRARPLSRAGVLERMFTFAFSKLVYPQIWEDPVVDMKALEIGPGQEVIAIASGGCNVLSYLTADPSGVTAVDLNGAHVALGKLKLCALENLPDYDAFFRFFGRADARANVAAYDQSLRMKLDPATRAYWDKRRTFGRRRIGVFARNFYRHGLLGHFLGAGHALARLHGVDPSAILEARTLEEQRRLYQERLAPIFDKPLIRWMMKQPASLYGLGIPPAQYKALAGDSPKGIGAVLSQRVERLACDFAISDNYFAWQAFGRRYAPGPNPSLPPYLQREKFEAVRSRADRVRYVQRSFTDILRDERAARFDRYVLLDAQDWMNAADLTALWTEITRTARPGARVIFRTAADERLLPGRVPDAILAHWRYEEEASREFGRQDRSSIYGAFHLYVLKDA</sequence>
<dbReference type="AlphaFoldDB" id="A0A366FP20"/>
<organism evidence="1 2">
    <name type="scientific">Roseiarcus fermentans</name>
    <dbReference type="NCBI Taxonomy" id="1473586"/>
    <lineage>
        <taxon>Bacteria</taxon>
        <taxon>Pseudomonadati</taxon>
        <taxon>Pseudomonadota</taxon>
        <taxon>Alphaproteobacteria</taxon>
        <taxon>Hyphomicrobiales</taxon>
        <taxon>Roseiarcaceae</taxon>
        <taxon>Roseiarcus</taxon>
    </lineage>
</organism>
<gene>
    <name evidence="1" type="ORF">DFR50_10597</name>
</gene>
<protein>
    <submittedName>
        <fullName evidence="1">S-adenosylmethionine-diacylglycerol 3-amino-3-carboxypropyl transferase</fullName>
    </submittedName>
</protein>
<dbReference type="PANTHER" id="PTHR47473:SF1">
    <property type="entry name" value="METHYLTRANSFERASE DOMAIN-CONTAINING PROTEIN"/>
    <property type="match status" value="1"/>
</dbReference>
<dbReference type="Proteomes" id="UP000253529">
    <property type="component" value="Unassembled WGS sequence"/>
</dbReference>
<accession>A0A366FP20</accession>
<reference evidence="1 2" key="1">
    <citation type="submission" date="2018-06" db="EMBL/GenBank/DDBJ databases">
        <title>Genomic Encyclopedia of Type Strains, Phase IV (KMG-IV): sequencing the most valuable type-strain genomes for metagenomic binning, comparative biology and taxonomic classification.</title>
        <authorList>
            <person name="Goeker M."/>
        </authorList>
    </citation>
    <scope>NUCLEOTIDE SEQUENCE [LARGE SCALE GENOMIC DNA]</scope>
    <source>
        <strain evidence="1 2">DSM 24875</strain>
    </source>
</reference>
<comment type="caution">
    <text evidence="1">The sequence shown here is derived from an EMBL/GenBank/DDBJ whole genome shotgun (WGS) entry which is preliminary data.</text>
</comment>
<dbReference type="InterPro" id="IPR029063">
    <property type="entry name" value="SAM-dependent_MTases_sf"/>
</dbReference>
<dbReference type="SUPFAM" id="SSF53335">
    <property type="entry name" value="S-adenosyl-L-methionine-dependent methyltransferases"/>
    <property type="match status" value="1"/>
</dbReference>
<dbReference type="PANTHER" id="PTHR47473">
    <property type="entry name" value="BTA1P"/>
    <property type="match status" value="1"/>
</dbReference>
<dbReference type="OrthoDB" id="1522784at2"/>
<evidence type="ECO:0000313" key="2">
    <source>
        <dbReference type="Proteomes" id="UP000253529"/>
    </source>
</evidence>
<dbReference type="GO" id="GO:0016740">
    <property type="term" value="F:transferase activity"/>
    <property type="evidence" value="ECO:0007669"/>
    <property type="project" value="UniProtKB-KW"/>
</dbReference>
<keyword evidence="2" id="KW-1185">Reference proteome</keyword>
<keyword evidence="1" id="KW-0808">Transferase</keyword>
<dbReference type="EMBL" id="QNRK01000005">
    <property type="protein sequence ID" value="RBP16454.1"/>
    <property type="molecule type" value="Genomic_DNA"/>
</dbReference>
<dbReference type="Gene3D" id="3.40.50.150">
    <property type="entry name" value="Vaccinia Virus protein VP39"/>
    <property type="match status" value="1"/>
</dbReference>
<evidence type="ECO:0000313" key="1">
    <source>
        <dbReference type="EMBL" id="RBP16454.1"/>
    </source>
</evidence>
<dbReference type="InterPro" id="IPR021829">
    <property type="entry name" value="DUF3419"/>
</dbReference>